<reference evidence="2" key="1">
    <citation type="submission" date="2023-04" db="EMBL/GenBank/DDBJ databases">
        <title>Phytophthora fragariaefolia NBRC 109709.</title>
        <authorList>
            <person name="Ichikawa N."/>
            <person name="Sato H."/>
            <person name="Tonouchi N."/>
        </authorList>
    </citation>
    <scope>NUCLEOTIDE SEQUENCE</scope>
    <source>
        <strain evidence="2">NBRC 109709</strain>
    </source>
</reference>
<evidence type="ECO:0000313" key="2">
    <source>
        <dbReference type="EMBL" id="GMF48517.1"/>
    </source>
</evidence>
<gene>
    <name evidence="2" type="ORF">Pfra01_001877300</name>
</gene>
<dbReference type="EMBL" id="BSXT01002375">
    <property type="protein sequence ID" value="GMF48517.1"/>
    <property type="molecule type" value="Genomic_DNA"/>
</dbReference>
<feature type="region of interest" description="Disordered" evidence="1">
    <location>
        <begin position="1"/>
        <end position="36"/>
    </location>
</feature>
<feature type="compositionally biased region" description="Low complexity" evidence="1">
    <location>
        <begin position="17"/>
        <end position="26"/>
    </location>
</feature>
<protein>
    <submittedName>
        <fullName evidence="2">Unnamed protein product</fullName>
    </submittedName>
</protein>
<comment type="caution">
    <text evidence="2">The sequence shown here is derived from an EMBL/GenBank/DDBJ whole genome shotgun (WGS) entry which is preliminary data.</text>
</comment>
<dbReference type="AlphaFoldDB" id="A0A9W7CZ73"/>
<organism evidence="2 3">
    <name type="scientific">Phytophthora fragariaefolia</name>
    <dbReference type="NCBI Taxonomy" id="1490495"/>
    <lineage>
        <taxon>Eukaryota</taxon>
        <taxon>Sar</taxon>
        <taxon>Stramenopiles</taxon>
        <taxon>Oomycota</taxon>
        <taxon>Peronosporomycetes</taxon>
        <taxon>Peronosporales</taxon>
        <taxon>Peronosporaceae</taxon>
        <taxon>Phytophthora</taxon>
    </lineage>
</organism>
<keyword evidence="3" id="KW-1185">Reference proteome</keyword>
<name>A0A9W7CZ73_9STRA</name>
<feature type="compositionally biased region" description="Polar residues" evidence="1">
    <location>
        <begin position="27"/>
        <end position="36"/>
    </location>
</feature>
<dbReference type="OrthoDB" id="123361at2759"/>
<evidence type="ECO:0000256" key="1">
    <source>
        <dbReference type="SAM" id="MobiDB-lite"/>
    </source>
</evidence>
<proteinExistence type="predicted"/>
<sequence>MVLESNADENIHDHAASGSSGPGSNSTVPNAAGASSDSVSRISQPIFAVIAPPMVTSTSREALIEWLKLRDEYVETTKERCKAGKEDLDAVLKSVKNSFDSDLLTTLCEATWGVPKEDLTDEFLLEQIHVITDSYNDQALPPVNELFQKELNMNMNNSDIQSRVTDYFMSCNELIKKYGLSTFFEGEKGTKKKCKLLVNSLPVMLKEKVQNEIEYRSPGARTSVLNLSVAG</sequence>
<evidence type="ECO:0000313" key="3">
    <source>
        <dbReference type="Proteomes" id="UP001165121"/>
    </source>
</evidence>
<dbReference type="Proteomes" id="UP001165121">
    <property type="component" value="Unassembled WGS sequence"/>
</dbReference>
<accession>A0A9W7CZ73</accession>